<dbReference type="InterPro" id="IPR024071">
    <property type="entry name" value="S-Me-THD_C_sf"/>
</dbReference>
<dbReference type="InterPro" id="IPR048350">
    <property type="entry name" value="S-Me-THD-like_C"/>
</dbReference>
<organism evidence="3 4">
    <name type="scientific">Pseudomonas kitaguniensis</name>
    <dbReference type="NCBI Taxonomy" id="2607908"/>
    <lineage>
        <taxon>Bacteria</taxon>
        <taxon>Pseudomonadati</taxon>
        <taxon>Pseudomonadota</taxon>
        <taxon>Gammaproteobacteria</taxon>
        <taxon>Pseudomonadales</taxon>
        <taxon>Pseudomonadaceae</taxon>
        <taxon>Pseudomonas</taxon>
    </lineage>
</organism>
<evidence type="ECO:0000259" key="1">
    <source>
        <dbReference type="Pfam" id="PF06032"/>
    </source>
</evidence>
<dbReference type="EMBL" id="VUBA01000051">
    <property type="protein sequence ID" value="MPQ84252.1"/>
    <property type="molecule type" value="Genomic_DNA"/>
</dbReference>
<proteinExistence type="predicted"/>
<dbReference type="InterPro" id="IPR010318">
    <property type="entry name" value="S-Me-THD_N"/>
</dbReference>
<accession>A0A5N7JS80</accession>
<feature type="domain" description="S-Me-THD N-terminal" evidence="1">
    <location>
        <begin position="8"/>
        <end position="163"/>
    </location>
</feature>
<dbReference type="RefSeq" id="WP_152749238.1">
    <property type="nucleotide sequence ID" value="NZ_VUBA01000051.1"/>
</dbReference>
<protein>
    <submittedName>
        <fullName evidence="3">DUF917 domain-containing protein</fullName>
    </submittedName>
</protein>
<dbReference type="Gene3D" id="2.40.390.10">
    <property type="entry name" value="CV3147-like"/>
    <property type="match status" value="1"/>
</dbReference>
<dbReference type="Pfam" id="PF20906">
    <property type="entry name" value="S-Me-THD_C"/>
    <property type="match status" value="1"/>
</dbReference>
<reference evidence="3 4" key="1">
    <citation type="submission" date="2019-09" db="EMBL/GenBank/DDBJ databases">
        <title>The draft genomes of Allium pathogen Pseudomonas sp.</title>
        <authorList>
            <person name="Fujikawa T."/>
            <person name="Sawada H."/>
        </authorList>
    </citation>
    <scope>NUCLEOTIDE SEQUENCE [LARGE SCALE GENOMIC DNA]</scope>
    <source>
        <strain evidence="3 4">MAFF 730085</strain>
    </source>
</reference>
<dbReference type="SUPFAM" id="SSF160991">
    <property type="entry name" value="CV3147-like"/>
    <property type="match status" value="1"/>
</dbReference>
<dbReference type="Proteomes" id="UP000325438">
    <property type="component" value="Unassembled WGS sequence"/>
</dbReference>
<sequence>MRLLDEQAIELITVGASILAAGGGGDPYIGKLMAQRAIKECGPIRLISVDELHDDDLILSTGMIGAPTVMIEKIPNGQEARKACEIIEQIHGRKVTAIFPIEAGGLNSLLPLATAARLGLPVVDMDGMGRAFPEFQMTTFHLDGVNASPFVVVDEKLNSVLVEADDGLRTERFARAVCARMGGAAIFAGYPITAAIARRSGIHGILSFEQRIGETLEHARSSGTPALGALLDLLQGHVLFRGKVTEVDRRTEEGFSRGVAYFDGIGADKGERFDIAFQNEYLLARNNDSALCITPDLICVLDEETGLPLLAERLRYGARVVAIGIAANPKWMTAKGIDVAGPRYFKYGLDYVPLATLVAGKGALS</sequence>
<dbReference type="InterPro" id="IPR027479">
    <property type="entry name" value="S-Me-THD_N_sf"/>
</dbReference>
<dbReference type="AlphaFoldDB" id="A0A5N7JS80"/>
<dbReference type="Pfam" id="PF06032">
    <property type="entry name" value="S-Me-THD_N"/>
    <property type="match status" value="1"/>
</dbReference>
<evidence type="ECO:0000313" key="4">
    <source>
        <dbReference type="Proteomes" id="UP000325438"/>
    </source>
</evidence>
<dbReference type="Gene3D" id="3.40.1610.10">
    <property type="entry name" value="CV3147-like domain"/>
    <property type="match status" value="1"/>
</dbReference>
<gene>
    <name evidence="3" type="ORF">F0170_09805</name>
</gene>
<comment type="caution">
    <text evidence="3">The sequence shown here is derived from an EMBL/GenBank/DDBJ whole genome shotgun (WGS) entry which is preliminary data.</text>
</comment>
<feature type="domain" description="S-Me-THD-like C-terminal" evidence="2">
    <location>
        <begin position="168"/>
        <end position="354"/>
    </location>
</feature>
<evidence type="ECO:0000313" key="3">
    <source>
        <dbReference type="EMBL" id="MPQ84252.1"/>
    </source>
</evidence>
<name>A0A5N7JS80_9PSED</name>
<evidence type="ECO:0000259" key="2">
    <source>
        <dbReference type="Pfam" id="PF20906"/>
    </source>
</evidence>